<comment type="similarity">
    <text evidence="4 15">Belongs to the AcsB/BcsB family.</text>
</comment>
<dbReference type="GO" id="GO:0005886">
    <property type="term" value="C:plasma membrane"/>
    <property type="evidence" value="ECO:0007669"/>
    <property type="project" value="UniProtKB-SubCell"/>
</dbReference>
<evidence type="ECO:0000256" key="15">
    <source>
        <dbReference type="RuleBase" id="RU365021"/>
    </source>
</evidence>
<feature type="transmembrane region" description="Helical" evidence="15">
    <location>
        <begin position="688"/>
        <end position="709"/>
    </location>
</feature>
<name>A0A8J2ULC9_9BURK</name>
<comment type="caution">
    <text evidence="16">The sequence shown here is derived from an EMBL/GenBank/DDBJ whole genome shotgun (WGS) entry which is preliminary data.</text>
</comment>
<dbReference type="UniPathway" id="UPA00694"/>
<evidence type="ECO:0000256" key="9">
    <source>
        <dbReference type="ARBA" id="ARBA00022636"/>
    </source>
</evidence>
<comment type="subunit">
    <text evidence="5 15">Tightly associated with the cellulose synthase catalytic subunit.</text>
</comment>
<keyword evidence="10 15" id="KW-0812">Transmembrane</keyword>
<dbReference type="InterPro" id="IPR003920">
    <property type="entry name" value="Cell_synth_B"/>
</dbReference>
<comment type="function">
    <text evidence="1 15">Binds the cellulose synthase activator, bis-(3'-5') cyclic diguanylic acid (c-di-GMP).</text>
</comment>
<gene>
    <name evidence="16" type="primary">bcsB</name>
    <name evidence="16" type="ORF">GCM10007205_08080</name>
</gene>
<evidence type="ECO:0000256" key="6">
    <source>
        <dbReference type="ARBA" id="ARBA00021844"/>
    </source>
</evidence>
<evidence type="ECO:0000256" key="12">
    <source>
        <dbReference type="ARBA" id="ARBA00022989"/>
    </source>
</evidence>
<dbReference type="GO" id="GO:0006011">
    <property type="term" value="P:UDP-alpha-D-glucose metabolic process"/>
    <property type="evidence" value="ECO:0007669"/>
    <property type="project" value="InterPro"/>
</dbReference>
<keyword evidence="12 15" id="KW-1133">Transmembrane helix</keyword>
<dbReference type="RefSeq" id="WP_188394920.1">
    <property type="nucleotide sequence ID" value="NZ_BMCG01000002.1"/>
</dbReference>
<proteinExistence type="inferred from homology"/>
<keyword evidence="9 15" id="KW-0973">c-di-GMP</keyword>
<dbReference type="Proteomes" id="UP000620266">
    <property type="component" value="Unassembled WGS sequence"/>
</dbReference>
<reference evidence="16" key="2">
    <citation type="submission" date="2020-09" db="EMBL/GenBank/DDBJ databases">
        <authorList>
            <person name="Sun Q."/>
            <person name="Sedlacek I."/>
        </authorList>
    </citation>
    <scope>NUCLEOTIDE SEQUENCE</scope>
    <source>
        <strain evidence="16">CCM 7086</strain>
    </source>
</reference>
<evidence type="ECO:0000256" key="14">
    <source>
        <dbReference type="ARBA" id="ARBA00033444"/>
    </source>
</evidence>
<comment type="pathway">
    <text evidence="3 15">Glycan metabolism; bacterial cellulose biosynthesis.</text>
</comment>
<organism evidence="16 17">
    <name type="scientific">Oxalicibacterium flavum</name>
    <dbReference type="NCBI Taxonomy" id="179467"/>
    <lineage>
        <taxon>Bacteria</taxon>
        <taxon>Pseudomonadati</taxon>
        <taxon>Pseudomonadota</taxon>
        <taxon>Betaproteobacteria</taxon>
        <taxon>Burkholderiales</taxon>
        <taxon>Oxalobacteraceae</taxon>
        <taxon>Oxalicibacterium</taxon>
    </lineage>
</organism>
<evidence type="ECO:0000256" key="13">
    <source>
        <dbReference type="ARBA" id="ARBA00023136"/>
    </source>
</evidence>
<protein>
    <recommendedName>
        <fullName evidence="6 15">Cyclic di-GMP-binding protein</fullName>
    </recommendedName>
    <alternativeName>
        <fullName evidence="14 15">Cellulose synthase regulatory subunit</fullName>
    </alternativeName>
</protein>
<evidence type="ECO:0000256" key="5">
    <source>
        <dbReference type="ARBA" id="ARBA00011437"/>
    </source>
</evidence>
<evidence type="ECO:0000256" key="4">
    <source>
        <dbReference type="ARBA" id="ARBA00010714"/>
    </source>
</evidence>
<dbReference type="NCBIfam" id="NF008323">
    <property type="entry name" value="PRK11114.1-1"/>
    <property type="match status" value="1"/>
</dbReference>
<dbReference type="InterPro" id="IPR018513">
    <property type="entry name" value="Cell_synthase_bac"/>
</dbReference>
<evidence type="ECO:0000256" key="11">
    <source>
        <dbReference type="ARBA" id="ARBA00022916"/>
    </source>
</evidence>
<evidence type="ECO:0000313" key="16">
    <source>
        <dbReference type="EMBL" id="GGC01156.1"/>
    </source>
</evidence>
<dbReference type="AlphaFoldDB" id="A0A8J2ULC9"/>
<evidence type="ECO:0000313" key="17">
    <source>
        <dbReference type="Proteomes" id="UP000620266"/>
    </source>
</evidence>
<reference evidence="16" key="1">
    <citation type="journal article" date="2014" name="Int. J. Syst. Evol. Microbiol.">
        <title>Complete genome sequence of Corynebacterium casei LMG S-19264T (=DSM 44701T), isolated from a smear-ripened cheese.</title>
        <authorList>
            <consortium name="US DOE Joint Genome Institute (JGI-PGF)"/>
            <person name="Walter F."/>
            <person name="Albersmeier A."/>
            <person name="Kalinowski J."/>
            <person name="Ruckert C."/>
        </authorList>
    </citation>
    <scope>NUCLEOTIDE SEQUENCE</scope>
    <source>
        <strain evidence="16">CCM 7086</strain>
    </source>
</reference>
<keyword evidence="11 15" id="KW-0135">Cellulose biosynthesis</keyword>
<dbReference type="EMBL" id="BMCG01000002">
    <property type="protein sequence ID" value="GGC01156.1"/>
    <property type="molecule type" value="Genomic_DNA"/>
</dbReference>
<evidence type="ECO:0000256" key="7">
    <source>
        <dbReference type="ARBA" id="ARBA00022475"/>
    </source>
</evidence>
<dbReference type="Pfam" id="PF03170">
    <property type="entry name" value="BcsB"/>
    <property type="match status" value="1"/>
</dbReference>
<keyword evidence="7 15" id="KW-1003">Cell membrane</keyword>
<dbReference type="Gene3D" id="2.60.120.260">
    <property type="entry name" value="Galactose-binding domain-like"/>
    <property type="match status" value="2"/>
</dbReference>
<dbReference type="PANTHER" id="PTHR39083:SF1">
    <property type="entry name" value="CYCLIC DI-GMP-BINDING PROTEIN"/>
    <property type="match status" value="1"/>
</dbReference>
<dbReference type="PRINTS" id="PR01440">
    <property type="entry name" value="CELLSNTHASEB"/>
</dbReference>
<evidence type="ECO:0000256" key="3">
    <source>
        <dbReference type="ARBA" id="ARBA00005186"/>
    </source>
</evidence>
<evidence type="ECO:0000256" key="8">
    <source>
        <dbReference type="ARBA" id="ARBA00022519"/>
    </source>
</evidence>
<evidence type="ECO:0000256" key="1">
    <source>
        <dbReference type="ARBA" id="ARBA00002057"/>
    </source>
</evidence>
<keyword evidence="8 15" id="KW-0997">Cell inner membrane</keyword>
<evidence type="ECO:0000256" key="10">
    <source>
        <dbReference type="ARBA" id="ARBA00022692"/>
    </source>
</evidence>
<dbReference type="PANTHER" id="PTHR39083">
    <property type="entry name" value="CYCLIC DI-GMP-BINDING PROTEIN"/>
    <property type="match status" value="1"/>
</dbReference>
<accession>A0A8J2ULC9</accession>
<dbReference type="GO" id="GO:0030244">
    <property type="term" value="P:cellulose biosynthetic process"/>
    <property type="evidence" value="ECO:0007669"/>
    <property type="project" value="UniProtKB-KW"/>
</dbReference>
<keyword evidence="17" id="KW-1185">Reference proteome</keyword>
<evidence type="ECO:0000256" key="2">
    <source>
        <dbReference type="ARBA" id="ARBA00004377"/>
    </source>
</evidence>
<sequence>MTPSANAPVRKASVTLQSLGLGRPMELRGVEGAGEIGFSVRLDEIVTRARLNLNYTLSPALLPGLSHIKVFLNDEVVQIIPVTRENVLAPQRIALDLDPRYMTDYNRLRFQLIGHYTMECEAAFHSSLWANISNQSSLDIDYQSLPLRDDLATFPVPFFDPRDNSQLNLPFVFGAQPDLATLRAAGVLASWFGAQADYRGARFPTFLNSLPTKHAIVFLTNAERPVFLADLPKVDAPTISVIPHPNRPGQKLLLVLGRDAADLQKAADALAFGQSGMTGDTITVTDLKYPKRRAAYDAPRWLPVGRPVRFGELVANPFELQNRGISLGGISVNARMPADLFGWDTKGVLINLKYRHTPVTEGQNARLNVEINDEYVDSFELGTGRRADSSSRLQLPVLRDDLTVSRTDINIPAFRIGSDNRLFFKFEMPPAETGRCGSGNISESRAEIDPDSTIDLSRFDHYAAMPNLAFFANSGFPFTKFADLAETTVVIPDQQNASELSTMFGVLGRFGASTGAPATYFKLAAMRDIDKTGNTDVLMIAGSGKAEALDKWGKAMPALIDAAQRSFKPLGGVLDQVYDWLGFNRKPPEIHGAASTLRGDGPLAAILGFESPLSNGRSVVALTATSADLLSGALNAIEDPGKARNVRGDLALISGAEVQSFRTSDDPYYVGRLPWWRWIWFYFTSHPILVALIGIVVAILVSLLAFRALRQLAARRLK</sequence>
<comment type="subcellular location">
    <subcellularLocation>
        <location evidence="2">Cell inner membrane</location>
        <topology evidence="2">Single-pass membrane protein</topology>
    </subcellularLocation>
</comment>
<keyword evidence="13 15" id="KW-0472">Membrane</keyword>